<evidence type="ECO:0000313" key="1">
    <source>
        <dbReference type="EMBL" id="EKO36394.1"/>
    </source>
</evidence>
<dbReference type="Proteomes" id="UP000010310">
    <property type="component" value="Unassembled WGS sequence"/>
</dbReference>
<dbReference type="EMBL" id="AMWX01000008">
    <property type="protein sequence ID" value="EKO36394.1"/>
    <property type="molecule type" value="Genomic_DNA"/>
</dbReference>
<proteinExistence type="predicted"/>
<reference evidence="1 2" key="1">
    <citation type="submission" date="2012-09" db="EMBL/GenBank/DDBJ databases">
        <authorList>
            <person name="Dupont C.L."/>
            <person name="Rusch D.B."/>
            <person name="Lombardo M.-J."/>
            <person name="Novotny M."/>
            <person name="Yee-Greenbaum J."/>
            <person name="Laskin R."/>
        </authorList>
    </citation>
    <scope>NUCLEOTIDE SEQUENCE [LARGE SCALE GENOMIC DNA]</scope>
    <source>
        <strain evidence="1">SAR86E</strain>
    </source>
</reference>
<name>K6G5A0_9GAMM</name>
<evidence type="ECO:0008006" key="3">
    <source>
        <dbReference type="Google" id="ProtNLM"/>
    </source>
</evidence>
<organism evidence="1 2">
    <name type="scientific">SAR86 cluster bacterium SAR86E</name>
    <dbReference type="NCBI Taxonomy" id="1208365"/>
    <lineage>
        <taxon>Bacteria</taxon>
        <taxon>Pseudomonadati</taxon>
        <taxon>Pseudomonadota</taxon>
        <taxon>Gammaproteobacteria</taxon>
        <taxon>SAR86 cluster</taxon>
    </lineage>
</organism>
<dbReference type="AlphaFoldDB" id="K6G5A0"/>
<evidence type="ECO:0000313" key="2">
    <source>
        <dbReference type="Proteomes" id="UP000010310"/>
    </source>
</evidence>
<accession>K6G5A0</accession>
<protein>
    <recommendedName>
        <fullName evidence="3">Lipoprotein</fullName>
    </recommendedName>
</protein>
<keyword evidence="2" id="KW-1185">Reference proteome</keyword>
<sequence>MPNSFSSITKIISIFFLIFFGSCSSISHPTFSEKLFIGKLSFADKKNSSNFKISIRVIPENVIIQIGKPLFGNLLKIQFNYLNGISFIPQIDDEYMFLAKNFNKDEYMNFFDSCLSNFDRNKKSFILKNSSVELSCYRQDEDTLFVSLIYGKNLNFDGVLKRE</sequence>
<dbReference type="STRING" id="1208365.B273_1310"/>
<gene>
    <name evidence="1" type="ORF">B273_1310</name>
</gene>
<comment type="caution">
    <text evidence="1">The sequence shown here is derived from an EMBL/GenBank/DDBJ whole genome shotgun (WGS) entry which is preliminary data.</text>
</comment>